<dbReference type="AlphaFoldDB" id="A0A089NKR7"/>
<feature type="region of interest" description="Disordered" evidence="1">
    <location>
        <begin position="34"/>
        <end position="59"/>
    </location>
</feature>
<reference evidence="2 3" key="1">
    <citation type="journal article" date="2014" name="PLoS ONE">
        <title>Genome Information of Methylobacterium oryzae, a Plant-Probiotic Methylotroph in the Phyllosphere.</title>
        <authorList>
            <person name="Kwak M.J."/>
            <person name="Jeong H."/>
            <person name="Madhaiyan M."/>
            <person name="Lee Y."/>
            <person name="Sa T.M."/>
            <person name="Oh T.K."/>
            <person name="Kim J.F."/>
        </authorList>
    </citation>
    <scope>NUCLEOTIDE SEQUENCE [LARGE SCALE GENOMIC DNA]</scope>
    <source>
        <strain evidence="2 3">CBMB20</strain>
    </source>
</reference>
<gene>
    <name evidence="2" type="ORF">MOC_0167</name>
</gene>
<dbReference type="EMBL" id="CP003811">
    <property type="protein sequence ID" value="AIQ87922.1"/>
    <property type="molecule type" value="Genomic_DNA"/>
</dbReference>
<evidence type="ECO:0000313" key="3">
    <source>
        <dbReference type="Proteomes" id="UP000029492"/>
    </source>
</evidence>
<dbReference type="HOGENOM" id="CLU_2955280_0_0_5"/>
<proteinExistence type="predicted"/>
<evidence type="ECO:0000256" key="1">
    <source>
        <dbReference type="SAM" id="MobiDB-lite"/>
    </source>
</evidence>
<accession>A0A089NKR7</accession>
<dbReference type="STRING" id="693986.MOC_0167"/>
<evidence type="ECO:0000313" key="2">
    <source>
        <dbReference type="EMBL" id="AIQ87922.1"/>
    </source>
</evidence>
<dbReference type="KEGG" id="mor:MOC_0167"/>
<dbReference type="Proteomes" id="UP000029492">
    <property type="component" value="Chromosome"/>
</dbReference>
<name>A0A089NKR7_9HYPH</name>
<sequence>MRLAARRTWGMVRGAVSAARHTVRAGPGGICAGGFEPAMNRTGRGRASTRVTVGSDGAG</sequence>
<organism evidence="2 3">
    <name type="scientific">Methylobacterium oryzae CBMB20</name>
    <dbReference type="NCBI Taxonomy" id="693986"/>
    <lineage>
        <taxon>Bacteria</taxon>
        <taxon>Pseudomonadati</taxon>
        <taxon>Pseudomonadota</taxon>
        <taxon>Alphaproteobacteria</taxon>
        <taxon>Hyphomicrobiales</taxon>
        <taxon>Methylobacteriaceae</taxon>
        <taxon>Methylobacterium</taxon>
    </lineage>
</organism>
<protein>
    <submittedName>
        <fullName evidence="2">Protein of unassigned function</fullName>
    </submittedName>
</protein>
<keyword evidence="3" id="KW-1185">Reference proteome</keyword>